<protein>
    <submittedName>
        <fullName evidence="1">Uncharacterized protein</fullName>
    </submittedName>
</protein>
<dbReference type="InterPro" id="IPR027417">
    <property type="entry name" value="P-loop_NTPase"/>
</dbReference>
<comment type="caution">
    <text evidence="1">The sequence shown here is derived from an EMBL/GenBank/DDBJ whole genome shotgun (WGS) entry which is preliminary data.</text>
</comment>
<dbReference type="InterPro" id="IPR016024">
    <property type="entry name" value="ARM-type_fold"/>
</dbReference>
<sequence>MPYEKGGRADKRGNRYEIRWGIYQLLCVLEEKTEYVIFEAIGDEEEGVDIWVEYRDGRQEGQQCKGRNSANESWTYGDLNSKNILSKWKIQLDRGDNISVSLVSPLAFTYLEDLTSRAINSADNPRLFYKHQIKGSDTKFINFARNFCGALGFDISGTDEYQLNKMINYLSRIKYRQSSDGERNEIILDKIGLLFQGDESAIYDALVTWLIDGDILGKRIGVNQIHSFLTSKKIKLRNLDSDTRIFPRIQELNSEYKSLFKPLVSGIIDRPEAETSINQMLEGNSVIVHGAAGSGKSGLTESVIKQCEDKEVPYLAIKLDRRVPRENVKQWSKSLGLPSSLVHCLNSISKNTNAVIILDQLDALRWTLPHSSEALLVCAELIRQVKLINLERKKPISILFVCRTYDLDNDNNIKNLFSRDEEHKWKKVEVGELKEEVVKAIVGSNYYTLTHKLKKLLKLPSNLYIWQKLYKQENDNEVSSTYHLVTKWWKQLIRESVQNKLNENDLEQAKFRMIEEFEKSGELSALSTDLGINSSTIDFLVSSGFIVKQDIGTFSVVSFVHQSLYDCFIAEKMFIRYLKRESVIEIIGGKETQTPARRYQMQMFLQSLYENSEEQFLSTGRQILKAPSIRFSFKYVFLELLNQIIEPTDTVKKFILDLVDDEKLGVHIVTNVVQGNREYIQTLRENGILDKWITTERNNIVISLYQSIRGKLSQEDVKFIERHIFDVRDDIHQWLRCFPFDVMEDSDDLFELRMRLYHKYPEYMETYMDIKALFKGFEMRAIDIITLMYETKKKKDSRFYRYEEKFLDNEDEFLVQNSVQVLEKLLPLVPKDSDYAMAYSDWGSRSRYNNSIERTIINVIKKANVALIHQHPELFWEIYKRFMGKGYILINELILDGLKYLPESDSNQVVLYLIEDIEANMFVKGSNDELQLSKEVLSKHFKGCSSDIQNQFLQELILYYPSDAVERYKRRLQYNSENKEIRIYWSFWGDFQHEILGAIPDTLLNEEALALKRVLSRRFKEKSTRFRSDIGDVKWVRSPVEGKDLSDRAWQKILTSKKLSNRSRGGNWKEIEGAFIESSLEQFSSNLSKITANEPLRMVSLVLGTRKSIHDLFIDALFSGLSTSEHLNTVPSYLIERLIERFPTTNDSYRANSVCYMVMQHKEEKWSENIFKIIKYIATNHLNPEMDNPVITNATDKEMCSAEMLVSNAINCVRGNVARTIGELLWKDDALLIEFKDTIIELTLDENPAVQYASLYALWPSYNIDRKWATDHIIRLYQKDIRNVIFPDSNRMLFYLYENYKQEVLDVILKCFESKDQKIIEVGAYILTEMYFQKGEFIEVFENINLISQKQAESILSMTLQYFQIERYKEQAKELIIKFDAHGYDIELSITNLLYNNLINLNSDRKFLHQVLQSNISRKIAYAFSEYIEKSAESIAYFSSFIFELSYSVINNSGNQPDAWGAEDEISKLIIGLYDEASGESHMKEVAEECLEIWDLMFEKQIGSARKLSFELMQR</sequence>
<dbReference type="EMBL" id="NPOA01000019">
    <property type="protein sequence ID" value="PAV27790.1"/>
    <property type="molecule type" value="Genomic_DNA"/>
</dbReference>
<gene>
    <name evidence="1" type="ORF">CIL05_20140</name>
</gene>
<dbReference type="Gene3D" id="3.40.50.300">
    <property type="entry name" value="P-loop containing nucleotide triphosphate hydrolases"/>
    <property type="match status" value="1"/>
</dbReference>
<keyword evidence="2" id="KW-1185">Reference proteome</keyword>
<reference evidence="1 2" key="1">
    <citation type="submission" date="2017-08" db="EMBL/GenBank/DDBJ databases">
        <title>Virgibacillus indicus sp. nov. and Virgibacillus profoundi sp. nov, two moderately halophilic bacteria isolated from marine sediment by using the Microfluidic Streak Plate.</title>
        <authorList>
            <person name="Xu B."/>
            <person name="Hu B."/>
            <person name="Wang J."/>
            <person name="Zhu Y."/>
            <person name="Huang L."/>
            <person name="Du W."/>
            <person name="Huang Y."/>
        </authorList>
    </citation>
    <scope>NUCLEOTIDE SEQUENCE [LARGE SCALE GENOMIC DNA]</scope>
    <source>
        <strain evidence="1 2">IO3-P3-H5</strain>
    </source>
</reference>
<proteinExistence type="predicted"/>
<dbReference type="OrthoDB" id="7051144at2"/>
<dbReference type="Proteomes" id="UP000218887">
    <property type="component" value="Unassembled WGS sequence"/>
</dbReference>
<dbReference type="SUPFAM" id="SSF48371">
    <property type="entry name" value="ARM repeat"/>
    <property type="match status" value="1"/>
</dbReference>
<name>A0A2A2I9H9_9BACI</name>
<evidence type="ECO:0000313" key="2">
    <source>
        <dbReference type="Proteomes" id="UP000218887"/>
    </source>
</evidence>
<accession>A0A2A2I9H9</accession>
<organism evidence="1 2">
    <name type="scientific">Virgibacillus profundi</name>
    <dbReference type="NCBI Taxonomy" id="2024555"/>
    <lineage>
        <taxon>Bacteria</taxon>
        <taxon>Bacillati</taxon>
        <taxon>Bacillota</taxon>
        <taxon>Bacilli</taxon>
        <taxon>Bacillales</taxon>
        <taxon>Bacillaceae</taxon>
        <taxon>Virgibacillus</taxon>
    </lineage>
</organism>
<evidence type="ECO:0000313" key="1">
    <source>
        <dbReference type="EMBL" id="PAV27790.1"/>
    </source>
</evidence>
<dbReference type="RefSeq" id="WP_095657342.1">
    <property type="nucleotide sequence ID" value="NZ_NPOA01000019.1"/>
</dbReference>
<dbReference type="SUPFAM" id="SSF52540">
    <property type="entry name" value="P-loop containing nucleoside triphosphate hydrolases"/>
    <property type="match status" value="1"/>
</dbReference>